<dbReference type="CDD" id="cd07247">
    <property type="entry name" value="SgaA_N_like"/>
    <property type="match status" value="1"/>
</dbReference>
<dbReference type="PANTHER" id="PTHR33993">
    <property type="entry name" value="GLYOXALASE-RELATED"/>
    <property type="match status" value="1"/>
</dbReference>
<dbReference type="InterPro" id="IPR004360">
    <property type="entry name" value="Glyas_Fos-R_dOase_dom"/>
</dbReference>
<organism evidence="2 3">
    <name type="scientific">Microbacterium paraoxydans</name>
    <dbReference type="NCBI Taxonomy" id="199592"/>
    <lineage>
        <taxon>Bacteria</taxon>
        <taxon>Bacillati</taxon>
        <taxon>Actinomycetota</taxon>
        <taxon>Actinomycetes</taxon>
        <taxon>Micrococcales</taxon>
        <taxon>Microbacteriaceae</taxon>
        <taxon>Microbacterium</taxon>
    </lineage>
</organism>
<dbReference type="InterPro" id="IPR052164">
    <property type="entry name" value="Anthracycline_SecMetBiosynth"/>
</dbReference>
<evidence type="ECO:0000313" key="3">
    <source>
        <dbReference type="Proteomes" id="UP000678243"/>
    </source>
</evidence>
<protein>
    <submittedName>
        <fullName evidence="2">VOC family protein</fullName>
    </submittedName>
</protein>
<dbReference type="EMBL" id="JAGTUK010000003">
    <property type="protein sequence ID" value="MBS0024918.1"/>
    <property type="molecule type" value="Genomic_DNA"/>
</dbReference>
<name>A0ABS5IPN7_9MICO</name>
<dbReference type="InterPro" id="IPR037523">
    <property type="entry name" value="VOC_core"/>
</dbReference>
<dbReference type="PROSITE" id="PS51819">
    <property type="entry name" value="VOC"/>
    <property type="match status" value="1"/>
</dbReference>
<reference evidence="2 3" key="1">
    <citation type="submission" date="2021-04" db="EMBL/GenBank/DDBJ databases">
        <title>Whole genome analysis of root endophytic bacterium Microbacterium paraoxydans ku-mp colonizing RP-bio226 rice variety.</title>
        <authorList>
            <person name="Ulaganathan K."/>
            <person name="Latha B."/>
        </authorList>
    </citation>
    <scope>NUCLEOTIDE SEQUENCE [LARGE SCALE GENOMIC DNA]</scope>
    <source>
        <strain evidence="3">ku-mp</strain>
    </source>
</reference>
<accession>A0ABS5IPN7</accession>
<feature type="domain" description="VOC" evidence="1">
    <location>
        <begin position="9"/>
        <end position="121"/>
    </location>
</feature>
<dbReference type="SUPFAM" id="SSF54593">
    <property type="entry name" value="Glyoxalase/Bleomycin resistance protein/Dihydroxybiphenyl dioxygenase"/>
    <property type="match status" value="1"/>
</dbReference>
<gene>
    <name evidence="2" type="ORF">KE274_12460</name>
</gene>
<comment type="caution">
    <text evidence="2">The sequence shown here is derived from an EMBL/GenBank/DDBJ whole genome shotgun (WGS) entry which is preliminary data.</text>
</comment>
<dbReference type="Pfam" id="PF00903">
    <property type="entry name" value="Glyoxalase"/>
    <property type="match status" value="1"/>
</dbReference>
<dbReference type="InterPro" id="IPR029068">
    <property type="entry name" value="Glyas_Bleomycin-R_OHBP_Dase"/>
</dbReference>
<dbReference type="PANTHER" id="PTHR33993:SF1">
    <property type="entry name" value="GLYOXALASE FAMILY PROTEIN"/>
    <property type="match status" value="1"/>
</dbReference>
<keyword evidence="3" id="KW-1185">Reference proteome</keyword>
<proteinExistence type="predicted"/>
<evidence type="ECO:0000313" key="2">
    <source>
        <dbReference type="EMBL" id="MBS0024918.1"/>
    </source>
</evidence>
<dbReference type="RefSeq" id="WP_211544189.1">
    <property type="nucleotide sequence ID" value="NZ_JAGTUK010000003.1"/>
</dbReference>
<evidence type="ECO:0000259" key="1">
    <source>
        <dbReference type="PROSITE" id="PS51819"/>
    </source>
</evidence>
<dbReference type="Proteomes" id="UP000678243">
    <property type="component" value="Unassembled WGS sequence"/>
</dbReference>
<sequence>MTGTSQHHTIDYVELVVTDLAAAQSFYRAAFGWEFVDYGPTYAGIVSGRGEGGEVGGLLLAEQPRPVGGPLVLLYSDDLDTTRDGIESAGGRILQEPYAFPGGRRLHFADPSGNELGVWSSE</sequence>
<dbReference type="Gene3D" id="3.10.180.10">
    <property type="entry name" value="2,3-Dihydroxybiphenyl 1,2-Dioxygenase, domain 1"/>
    <property type="match status" value="1"/>
</dbReference>